<dbReference type="RefSeq" id="WP_177157935.1">
    <property type="nucleotide sequence ID" value="NZ_JABCJE010000005.1"/>
</dbReference>
<keyword evidence="1" id="KW-0472">Membrane</keyword>
<dbReference type="AlphaFoldDB" id="A0A850QE43"/>
<accession>A0A850QE43</accession>
<evidence type="ECO:0000313" key="3">
    <source>
        <dbReference type="Proteomes" id="UP000592216"/>
    </source>
</evidence>
<proteinExistence type="predicted"/>
<feature type="transmembrane region" description="Helical" evidence="1">
    <location>
        <begin position="151"/>
        <end position="176"/>
    </location>
</feature>
<dbReference type="Proteomes" id="UP000592216">
    <property type="component" value="Unassembled WGS sequence"/>
</dbReference>
<name>A0A850QE43_9RHOB</name>
<dbReference type="EMBL" id="JABCJE010000005">
    <property type="protein sequence ID" value="NVO24141.1"/>
    <property type="molecule type" value="Genomic_DNA"/>
</dbReference>
<organism evidence="2 3">
    <name type="scientific">Donghicola mangrovi</name>
    <dbReference type="NCBI Taxonomy" id="2729614"/>
    <lineage>
        <taxon>Bacteria</taxon>
        <taxon>Pseudomonadati</taxon>
        <taxon>Pseudomonadota</taxon>
        <taxon>Alphaproteobacteria</taxon>
        <taxon>Rhodobacterales</taxon>
        <taxon>Roseobacteraceae</taxon>
        <taxon>Donghicola</taxon>
    </lineage>
</organism>
<comment type="caution">
    <text evidence="2">The sequence shown here is derived from an EMBL/GenBank/DDBJ whole genome shotgun (WGS) entry which is preliminary data.</text>
</comment>
<evidence type="ECO:0000256" key="1">
    <source>
        <dbReference type="SAM" id="Phobius"/>
    </source>
</evidence>
<keyword evidence="1" id="KW-1133">Transmembrane helix</keyword>
<sequence>MNFKTKEKIKTYATRALVFYAVAIIYFTFFNYGDTLLSNILGSYNKPSFAVQAGSLLLFSTLAFFVAVTPFYLLRRILTGGKKDERSYESIRNDHVDLKTSSELNPNGTDHLKFKSADGDTNADTEIFRILSELRQRLSEQPEILGRRANFSLIIGVMIAFLVMVAFGVLSGVFSIPLDLLSAASTNNANGAGEFDKSTSPTEAILHYLPKLSLLIIGETVAFFFLRLHSRTISEIRFFQNELSSIELKLLSFLQIRQNGTKEQAMQICEALILCERNTHLANGETTVEIELEKANQRSFENYSSQLSKVLKSASNRPKQ</sequence>
<feature type="transmembrane region" description="Helical" evidence="1">
    <location>
        <begin position="49"/>
        <end position="74"/>
    </location>
</feature>
<evidence type="ECO:0000313" key="2">
    <source>
        <dbReference type="EMBL" id="NVO24141.1"/>
    </source>
</evidence>
<keyword evidence="1" id="KW-0812">Transmembrane</keyword>
<reference evidence="2 3" key="1">
    <citation type="submission" date="2020-04" db="EMBL/GenBank/DDBJ databases">
        <title>Donghicola sp., a member of the Rhodobacteraceae family isolated from mangrove forest in Thailand.</title>
        <authorList>
            <person name="Charoenyingcharoen P."/>
            <person name="Yukphan P."/>
        </authorList>
    </citation>
    <scope>NUCLEOTIDE SEQUENCE [LARGE SCALE GENOMIC DNA]</scope>
    <source>
        <strain evidence="2 3">B5-SW-15</strain>
    </source>
</reference>
<feature type="transmembrane region" description="Helical" evidence="1">
    <location>
        <begin position="12"/>
        <end position="29"/>
    </location>
</feature>
<gene>
    <name evidence="2" type="ORF">HJ536_12305</name>
</gene>
<feature type="transmembrane region" description="Helical" evidence="1">
    <location>
        <begin position="208"/>
        <end position="228"/>
    </location>
</feature>
<protein>
    <submittedName>
        <fullName evidence="2">Uncharacterized protein</fullName>
    </submittedName>
</protein>